<keyword evidence="5" id="KW-0349">Heme</keyword>
<evidence type="ECO:0000256" key="9">
    <source>
        <dbReference type="ARBA" id="ARBA00022989"/>
    </source>
</evidence>
<keyword evidence="9 13" id="KW-1133">Transmembrane helix</keyword>
<feature type="transmembrane region" description="Helical" evidence="13">
    <location>
        <begin position="126"/>
        <end position="149"/>
    </location>
</feature>
<dbReference type="InterPro" id="IPR016174">
    <property type="entry name" value="Di-haem_cyt_TM"/>
</dbReference>
<dbReference type="Proteomes" id="UP001143370">
    <property type="component" value="Unassembled WGS sequence"/>
</dbReference>
<evidence type="ECO:0000256" key="11">
    <source>
        <dbReference type="ARBA" id="ARBA00023136"/>
    </source>
</evidence>
<dbReference type="InterPro" id="IPR011577">
    <property type="entry name" value="Cyt_b561_bac/Ni-Hgenase"/>
</dbReference>
<dbReference type="GO" id="GO:0005886">
    <property type="term" value="C:plasma membrane"/>
    <property type="evidence" value="ECO:0007669"/>
    <property type="project" value="UniProtKB-SubCell"/>
</dbReference>
<accession>A0A9W6N1V2</accession>
<evidence type="ECO:0000313" key="15">
    <source>
        <dbReference type="EMBL" id="GLK74578.1"/>
    </source>
</evidence>
<dbReference type="SUPFAM" id="SSF81342">
    <property type="entry name" value="Transmembrane di-heme cytochromes"/>
    <property type="match status" value="1"/>
</dbReference>
<dbReference type="GO" id="GO:0022904">
    <property type="term" value="P:respiratory electron transport chain"/>
    <property type="evidence" value="ECO:0007669"/>
    <property type="project" value="InterPro"/>
</dbReference>
<evidence type="ECO:0000313" key="16">
    <source>
        <dbReference type="Proteomes" id="UP001143370"/>
    </source>
</evidence>
<evidence type="ECO:0000256" key="13">
    <source>
        <dbReference type="SAM" id="Phobius"/>
    </source>
</evidence>
<keyword evidence="16" id="KW-1185">Reference proteome</keyword>
<comment type="caution">
    <text evidence="15">The sequence shown here is derived from an EMBL/GenBank/DDBJ whole genome shotgun (WGS) entry which is preliminary data.</text>
</comment>
<feature type="transmembrane region" description="Helical" evidence="13">
    <location>
        <begin position="68"/>
        <end position="89"/>
    </location>
</feature>
<evidence type="ECO:0000256" key="4">
    <source>
        <dbReference type="ARBA" id="ARBA00022475"/>
    </source>
</evidence>
<gene>
    <name evidence="15" type="ORF">GCM10017643_46960</name>
</gene>
<feature type="domain" description="Cytochrome b561 bacterial/Ni-hydrogenase" evidence="14">
    <location>
        <begin position="1"/>
        <end position="159"/>
    </location>
</feature>
<keyword evidence="8" id="KW-0249">Electron transport</keyword>
<evidence type="ECO:0000256" key="2">
    <source>
        <dbReference type="ARBA" id="ARBA00004651"/>
    </source>
</evidence>
<keyword evidence="10" id="KW-0408">Iron</keyword>
<name>A0A9W6N1V2_9HYPH</name>
<dbReference type="GO" id="GO:0020037">
    <property type="term" value="F:heme binding"/>
    <property type="evidence" value="ECO:0007669"/>
    <property type="project" value="TreeGrafter"/>
</dbReference>
<dbReference type="GO" id="GO:0046872">
    <property type="term" value="F:metal ion binding"/>
    <property type="evidence" value="ECO:0007669"/>
    <property type="project" value="UniProtKB-KW"/>
</dbReference>
<evidence type="ECO:0000256" key="12">
    <source>
        <dbReference type="ARBA" id="ARBA00037975"/>
    </source>
</evidence>
<dbReference type="PANTHER" id="PTHR30529">
    <property type="entry name" value="CYTOCHROME B561"/>
    <property type="match status" value="1"/>
</dbReference>
<evidence type="ECO:0000256" key="1">
    <source>
        <dbReference type="ARBA" id="ARBA00001970"/>
    </source>
</evidence>
<comment type="subcellular location">
    <subcellularLocation>
        <location evidence="2">Cell membrane</location>
        <topology evidence="2">Multi-pass membrane protein</topology>
    </subcellularLocation>
</comment>
<dbReference type="Pfam" id="PF01292">
    <property type="entry name" value="Ni_hydr_CYTB"/>
    <property type="match status" value="1"/>
</dbReference>
<evidence type="ECO:0000259" key="14">
    <source>
        <dbReference type="Pfam" id="PF01292"/>
    </source>
</evidence>
<dbReference type="EMBL" id="BSFJ01000043">
    <property type="protein sequence ID" value="GLK74578.1"/>
    <property type="molecule type" value="Genomic_DNA"/>
</dbReference>
<reference evidence="15" key="2">
    <citation type="submission" date="2023-01" db="EMBL/GenBank/DDBJ databases">
        <authorList>
            <person name="Sun Q."/>
            <person name="Evtushenko L."/>
        </authorList>
    </citation>
    <scope>NUCLEOTIDE SEQUENCE</scope>
    <source>
        <strain evidence="15">VKM B-2484</strain>
    </source>
</reference>
<sequence>MAAIVITMVPLGIAVNYLPWDAFQDWLFNLHQSLGIVVLGLVIVRLAYRLTHKPPPLPTLIPPSQRLLAESVHIVLYAILFAMPVIGWIGTNAYGEPMNVFWSVTLPTVTGKNEAFSDVLWSMHNILGLTLGGLIVIHASAALAHRFVFKDGVLGRMWPP</sequence>
<evidence type="ECO:0000256" key="6">
    <source>
        <dbReference type="ARBA" id="ARBA00022692"/>
    </source>
</evidence>
<keyword evidence="4" id="KW-1003">Cell membrane</keyword>
<reference evidence="15" key="1">
    <citation type="journal article" date="2014" name="Int. J. Syst. Evol. Microbiol.">
        <title>Complete genome sequence of Corynebacterium casei LMG S-19264T (=DSM 44701T), isolated from a smear-ripened cheese.</title>
        <authorList>
            <consortium name="US DOE Joint Genome Institute (JGI-PGF)"/>
            <person name="Walter F."/>
            <person name="Albersmeier A."/>
            <person name="Kalinowski J."/>
            <person name="Ruckert C."/>
        </authorList>
    </citation>
    <scope>NUCLEOTIDE SEQUENCE</scope>
    <source>
        <strain evidence="15">VKM B-2484</strain>
    </source>
</reference>
<evidence type="ECO:0000256" key="5">
    <source>
        <dbReference type="ARBA" id="ARBA00022617"/>
    </source>
</evidence>
<evidence type="ECO:0000256" key="10">
    <source>
        <dbReference type="ARBA" id="ARBA00023004"/>
    </source>
</evidence>
<feature type="transmembrane region" description="Helical" evidence="13">
    <location>
        <begin position="30"/>
        <end position="48"/>
    </location>
</feature>
<protein>
    <submittedName>
        <fullName evidence="15">Cytochrome b</fullName>
    </submittedName>
</protein>
<keyword evidence="3" id="KW-0813">Transport</keyword>
<keyword evidence="7" id="KW-0479">Metal-binding</keyword>
<comment type="similarity">
    <text evidence="12">Belongs to the cytochrome b561 family.</text>
</comment>
<dbReference type="PANTHER" id="PTHR30529:SF1">
    <property type="entry name" value="CYTOCHROME B561 HOMOLOG 2"/>
    <property type="match status" value="1"/>
</dbReference>
<keyword evidence="11 13" id="KW-0472">Membrane</keyword>
<dbReference type="InterPro" id="IPR052168">
    <property type="entry name" value="Cytochrome_b561_oxidase"/>
</dbReference>
<proteinExistence type="inferred from homology"/>
<dbReference type="GO" id="GO:0009055">
    <property type="term" value="F:electron transfer activity"/>
    <property type="evidence" value="ECO:0007669"/>
    <property type="project" value="InterPro"/>
</dbReference>
<keyword evidence="6 13" id="KW-0812">Transmembrane</keyword>
<evidence type="ECO:0000256" key="3">
    <source>
        <dbReference type="ARBA" id="ARBA00022448"/>
    </source>
</evidence>
<dbReference type="AlphaFoldDB" id="A0A9W6N1V2"/>
<comment type="cofactor">
    <cofactor evidence="1">
        <name>heme b</name>
        <dbReference type="ChEBI" id="CHEBI:60344"/>
    </cofactor>
</comment>
<organism evidence="15 16">
    <name type="scientific">Ancylobacter dichloromethanicus</name>
    <dbReference type="NCBI Taxonomy" id="518825"/>
    <lineage>
        <taxon>Bacteria</taxon>
        <taxon>Pseudomonadati</taxon>
        <taxon>Pseudomonadota</taxon>
        <taxon>Alphaproteobacteria</taxon>
        <taxon>Hyphomicrobiales</taxon>
        <taxon>Xanthobacteraceae</taxon>
        <taxon>Ancylobacter</taxon>
    </lineage>
</organism>
<evidence type="ECO:0000256" key="8">
    <source>
        <dbReference type="ARBA" id="ARBA00022982"/>
    </source>
</evidence>
<evidence type="ECO:0000256" key="7">
    <source>
        <dbReference type="ARBA" id="ARBA00022723"/>
    </source>
</evidence>